<reference evidence="1 2" key="1">
    <citation type="submission" date="2016-10" db="EMBL/GenBank/DDBJ databases">
        <authorList>
            <person name="de Groot N.N."/>
        </authorList>
    </citation>
    <scope>NUCLEOTIDE SEQUENCE [LARGE SCALE GENOMIC DNA]</scope>
    <source>
        <strain evidence="1 2">DSM 24677</strain>
    </source>
</reference>
<evidence type="ECO:0000313" key="2">
    <source>
        <dbReference type="Proteomes" id="UP000199026"/>
    </source>
</evidence>
<dbReference type="EMBL" id="FNPR01000002">
    <property type="protein sequence ID" value="SDY40016.1"/>
    <property type="molecule type" value="Genomic_DNA"/>
</dbReference>
<dbReference type="GeneID" id="78124084"/>
<protein>
    <submittedName>
        <fullName evidence="1">Uncharacterized protein</fullName>
    </submittedName>
</protein>
<keyword evidence="2" id="KW-1185">Reference proteome</keyword>
<dbReference type="RefSeq" id="WP_089889111.1">
    <property type="nucleotide sequence ID" value="NZ_FNPR01000002.1"/>
</dbReference>
<name>A0A1H3JJC6_9RHOB</name>
<gene>
    <name evidence="1" type="ORF">SAMN05444486_1025</name>
</gene>
<dbReference type="Proteomes" id="UP000199026">
    <property type="component" value="Unassembled WGS sequence"/>
</dbReference>
<accession>A0A1H3JJC6</accession>
<proteinExistence type="predicted"/>
<evidence type="ECO:0000313" key="1">
    <source>
        <dbReference type="EMBL" id="SDY40016.1"/>
    </source>
</evidence>
<organism evidence="1 2">
    <name type="scientific">Lentibacter algarum</name>
    <dbReference type="NCBI Taxonomy" id="576131"/>
    <lineage>
        <taxon>Bacteria</taxon>
        <taxon>Pseudomonadati</taxon>
        <taxon>Pseudomonadota</taxon>
        <taxon>Alphaproteobacteria</taxon>
        <taxon>Rhodobacterales</taxon>
        <taxon>Roseobacteraceae</taxon>
        <taxon>Lentibacter</taxon>
    </lineage>
</organism>
<sequence length="258" mass="29975">MVNNQANESSATLVFETTPPYLSVTSKSRFKGRRNLPYPEAQPYKASIYYWWWAFLKRNRNYQITCANNGKGHLSKLYQDFGNIFDIAFEDWWKHGKYLFAEQSALVSKQPDIAEGDILYRIDPYRSFNQIHEEIKAIYGNATVMRSISERRRTSSAKYPIYANASAYNLYRVLKVWDLRCKHSQASAYDLGIMAGLKPNLLPPSRYGHTRTRSAAAIERHNKRAHISIANQSNRYLRTAEQYIDNVGRGEFPKALRR</sequence>
<dbReference type="AlphaFoldDB" id="A0A1H3JJC6"/>
<dbReference type="OrthoDB" id="7596693at2"/>